<dbReference type="PATRIC" id="fig|330734.3.peg.3253"/>
<dbReference type="AlphaFoldDB" id="A0A0H4I7E7"/>
<dbReference type="RefSeq" id="WP_048387616.1">
    <property type="nucleotide sequence ID" value="NZ_CP011494.1"/>
</dbReference>
<dbReference type="KEGG" id="mpq:ABA45_15460"/>
<feature type="transmembrane region" description="Helical" evidence="8">
    <location>
        <begin position="203"/>
        <end position="221"/>
    </location>
</feature>
<dbReference type="InterPro" id="IPR002781">
    <property type="entry name" value="TM_pro_TauE-like"/>
</dbReference>
<evidence type="ECO:0000256" key="5">
    <source>
        <dbReference type="ARBA" id="ARBA00022692"/>
    </source>
</evidence>
<dbReference type="Pfam" id="PF01925">
    <property type="entry name" value="TauE"/>
    <property type="match status" value="1"/>
</dbReference>
<dbReference type="PANTHER" id="PTHR30269">
    <property type="entry name" value="TRANSMEMBRANE PROTEIN YFCA"/>
    <property type="match status" value="1"/>
</dbReference>
<keyword evidence="3" id="KW-0813">Transport</keyword>
<evidence type="ECO:0000256" key="2">
    <source>
        <dbReference type="ARBA" id="ARBA00009142"/>
    </source>
</evidence>
<evidence type="ECO:0000256" key="8">
    <source>
        <dbReference type="RuleBase" id="RU363041"/>
    </source>
</evidence>
<dbReference type="GO" id="GO:0005886">
    <property type="term" value="C:plasma membrane"/>
    <property type="evidence" value="ECO:0007669"/>
    <property type="project" value="UniProtKB-SubCell"/>
</dbReference>
<evidence type="ECO:0000313" key="9">
    <source>
        <dbReference type="EMBL" id="AKO53648.1"/>
    </source>
</evidence>
<comment type="similarity">
    <text evidence="2 8">Belongs to the 4-toluene sulfonate uptake permease (TSUP) (TC 2.A.102) family.</text>
</comment>
<reference evidence="9 10" key="1">
    <citation type="submission" date="2015-05" db="EMBL/GenBank/DDBJ databases">
        <title>Complete genome of Marinobacter psychrophilus strain 20041T isolated from sea-ice of the Canadian Basin.</title>
        <authorList>
            <person name="Song L."/>
            <person name="Ren L."/>
            <person name="Yu Y."/>
            <person name="Wang X."/>
        </authorList>
    </citation>
    <scope>NUCLEOTIDE SEQUENCE [LARGE SCALE GENOMIC DNA]</scope>
    <source>
        <strain evidence="9 10">20041</strain>
    </source>
</reference>
<dbReference type="InterPro" id="IPR052017">
    <property type="entry name" value="TSUP"/>
</dbReference>
<dbReference type="PANTHER" id="PTHR30269:SF37">
    <property type="entry name" value="MEMBRANE TRANSPORTER PROTEIN"/>
    <property type="match status" value="1"/>
</dbReference>
<sequence length="253" mass="26424">MSMEMLILMVCFLGALVQTTTGLGFGLIVAPMLLVFHEPVDAIQITGTLTLILAGVITPFVRGHIVPKELAGLATGSGIGLLLGSGLLLVLPITGIRLAALVALGYSLVRYVNALMRSAAPTAPEETQPSRSLAGLMYGMGSGAMSATLAMPGPLALIFLRSRGHAPDRVRATVFALMVGSYSGMLIISVLLSGLSQNVLDSVVFYLAPTFGGLVVGQFLVNRLPTLLFDLITTLLMLSTLAVLGLKIINADF</sequence>
<name>A0A0H4I7E7_9GAMM</name>
<keyword evidence="4 8" id="KW-1003">Cell membrane</keyword>
<comment type="subcellular location">
    <subcellularLocation>
        <location evidence="1 8">Cell membrane</location>
        <topology evidence="1 8">Multi-pass membrane protein</topology>
    </subcellularLocation>
</comment>
<organism evidence="9 10">
    <name type="scientific">Marinobacter psychrophilus</name>
    <dbReference type="NCBI Taxonomy" id="330734"/>
    <lineage>
        <taxon>Bacteria</taxon>
        <taxon>Pseudomonadati</taxon>
        <taxon>Pseudomonadota</taxon>
        <taxon>Gammaproteobacteria</taxon>
        <taxon>Pseudomonadales</taxon>
        <taxon>Marinobacteraceae</taxon>
        <taxon>Marinobacter</taxon>
    </lineage>
</organism>
<gene>
    <name evidence="9" type="ORF">ABA45_15460</name>
</gene>
<evidence type="ECO:0000256" key="4">
    <source>
        <dbReference type="ARBA" id="ARBA00022475"/>
    </source>
</evidence>
<dbReference type="STRING" id="330734.ABA45_15460"/>
<keyword evidence="5 8" id="KW-0812">Transmembrane</keyword>
<evidence type="ECO:0000313" key="10">
    <source>
        <dbReference type="Proteomes" id="UP000036406"/>
    </source>
</evidence>
<feature type="transmembrane region" description="Helical" evidence="8">
    <location>
        <begin position="136"/>
        <end position="160"/>
    </location>
</feature>
<proteinExistence type="inferred from homology"/>
<evidence type="ECO:0000256" key="7">
    <source>
        <dbReference type="ARBA" id="ARBA00023136"/>
    </source>
</evidence>
<evidence type="ECO:0000256" key="3">
    <source>
        <dbReference type="ARBA" id="ARBA00022448"/>
    </source>
</evidence>
<feature type="transmembrane region" description="Helical" evidence="8">
    <location>
        <begin position="228"/>
        <end position="249"/>
    </location>
</feature>
<feature type="transmembrane region" description="Helical" evidence="8">
    <location>
        <begin position="172"/>
        <end position="191"/>
    </location>
</feature>
<dbReference type="EMBL" id="CP011494">
    <property type="protein sequence ID" value="AKO53648.1"/>
    <property type="molecule type" value="Genomic_DNA"/>
</dbReference>
<evidence type="ECO:0000256" key="6">
    <source>
        <dbReference type="ARBA" id="ARBA00022989"/>
    </source>
</evidence>
<accession>A0A0H4I7E7</accession>
<keyword evidence="7 8" id="KW-0472">Membrane</keyword>
<feature type="transmembrane region" description="Helical" evidence="8">
    <location>
        <begin position="81"/>
        <end position="106"/>
    </location>
</feature>
<dbReference type="Proteomes" id="UP000036406">
    <property type="component" value="Chromosome"/>
</dbReference>
<evidence type="ECO:0000256" key="1">
    <source>
        <dbReference type="ARBA" id="ARBA00004651"/>
    </source>
</evidence>
<keyword evidence="10" id="KW-1185">Reference proteome</keyword>
<protein>
    <recommendedName>
        <fullName evidence="8">Probable membrane transporter protein</fullName>
    </recommendedName>
</protein>
<feature type="transmembrane region" description="Helical" evidence="8">
    <location>
        <begin position="42"/>
        <end position="61"/>
    </location>
</feature>
<keyword evidence="6 8" id="KW-1133">Transmembrane helix</keyword>